<sequence>MNLLRPDERIGRHHIDVPESVEDAPDALDCEVVTEPFEEDALISEPTEEDETSPEIVGHATTEVALFAGAYVPEPLGEPRIGCVIPAYNEEGSIAAVIGSLLDQTRVPDVIHVIVNNTTDDTYWVAREFAGHHERRYRDEVMHCDIHVHDVGHLAERKVGALNIGFRLVEDCDYFLGVDGDTVLDRDAVSHLLEEIRSDPRIGGISAIYSIDYSEASGGGERFLIAGQRQQFASFNMQNLLHGRNMAVLGGQCSLFSIEALRTVRDEYRQRAPWVTDSEVEDSLLSIQLKRTGFSTKISARARADVGPMLTLKSLDAQQVKWNYGAIDLMWPGQRGDTQGQPFHPNLRLRWLENWSMVFNLTVRIGFVLLLAASLSIDAFVFSPWWLVPPAVAIALNLRTALSMHDRTTRDVLFALLFVPGELYMWLKLGHFIRGWTKFLSRQEVDNWGAQAAAERGSGTNAHLQPLLYLAVFLAAIVITWTQLPLLAKEVALWLLWPALTVLAAIQTVAMAYRLLRRHRGFRV</sequence>
<protein>
    <submittedName>
        <fullName evidence="6">Glycosyltransferase family 2 protein</fullName>
    </submittedName>
</protein>
<dbReference type="InterPro" id="IPR001173">
    <property type="entry name" value="Glyco_trans_2-like"/>
</dbReference>
<dbReference type="EMBL" id="CP049865">
    <property type="protein sequence ID" value="QIK71822.1"/>
    <property type="molecule type" value="Genomic_DNA"/>
</dbReference>
<organism evidence="6 7">
    <name type="scientific">Propioniciclava coleopterorum</name>
    <dbReference type="NCBI Taxonomy" id="2714937"/>
    <lineage>
        <taxon>Bacteria</taxon>
        <taxon>Bacillati</taxon>
        <taxon>Actinomycetota</taxon>
        <taxon>Actinomycetes</taxon>
        <taxon>Propionibacteriales</taxon>
        <taxon>Propionibacteriaceae</taxon>
        <taxon>Propioniciclava</taxon>
    </lineage>
</organism>
<keyword evidence="4" id="KW-0472">Membrane</keyword>
<name>A0A6G7Y4S7_9ACTN</name>
<accession>A0A6G7Y4S7</accession>
<dbReference type="InterPro" id="IPR029044">
    <property type="entry name" value="Nucleotide-diphossugar_trans"/>
</dbReference>
<keyword evidence="7" id="KW-1185">Reference proteome</keyword>
<feature type="transmembrane region" description="Helical" evidence="4">
    <location>
        <begin position="358"/>
        <end position="382"/>
    </location>
</feature>
<evidence type="ECO:0000256" key="2">
    <source>
        <dbReference type="ARBA" id="ARBA00022676"/>
    </source>
</evidence>
<dbReference type="GO" id="GO:0016757">
    <property type="term" value="F:glycosyltransferase activity"/>
    <property type="evidence" value="ECO:0007669"/>
    <property type="project" value="UniProtKB-KW"/>
</dbReference>
<evidence type="ECO:0000313" key="6">
    <source>
        <dbReference type="EMBL" id="QIK71822.1"/>
    </source>
</evidence>
<dbReference type="KEGG" id="prv:G7070_05440"/>
<evidence type="ECO:0000256" key="4">
    <source>
        <dbReference type="SAM" id="Phobius"/>
    </source>
</evidence>
<dbReference type="CDD" id="cd06423">
    <property type="entry name" value="CESA_like"/>
    <property type="match status" value="1"/>
</dbReference>
<evidence type="ECO:0000313" key="7">
    <source>
        <dbReference type="Proteomes" id="UP000501058"/>
    </source>
</evidence>
<evidence type="ECO:0000259" key="5">
    <source>
        <dbReference type="Pfam" id="PF00535"/>
    </source>
</evidence>
<dbReference type="RefSeq" id="WP_166232593.1">
    <property type="nucleotide sequence ID" value="NZ_CP049865.1"/>
</dbReference>
<dbReference type="Proteomes" id="UP000501058">
    <property type="component" value="Chromosome"/>
</dbReference>
<gene>
    <name evidence="6" type="ORF">G7070_05440</name>
</gene>
<comment type="similarity">
    <text evidence="1">Belongs to the glycosyltransferase 2 family.</text>
</comment>
<dbReference type="AlphaFoldDB" id="A0A6G7Y4S7"/>
<dbReference type="Pfam" id="PF00535">
    <property type="entry name" value="Glycos_transf_2"/>
    <property type="match status" value="1"/>
</dbReference>
<evidence type="ECO:0000256" key="3">
    <source>
        <dbReference type="ARBA" id="ARBA00022679"/>
    </source>
</evidence>
<dbReference type="Gene3D" id="3.90.550.10">
    <property type="entry name" value="Spore Coat Polysaccharide Biosynthesis Protein SpsA, Chain A"/>
    <property type="match status" value="1"/>
</dbReference>
<proteinExistence type="inferred from homology"/>
<evidence type="ECO:0000256" key="1">
    <source>
        <dbReference type="ARBA" id="ARBA00006739"/>
    </source>
</evidence>
<feature type="domain" description="Glycosyltransferase 2-like" evidence="5">
    <location>
        <begin position="84"/>
        <end position="263"/>
    </location>
</feature>
<keyword evidence="4" id="KW-0812">Transmembrane</keyword>
<dbReference type="SUPFAM" id="SSF53448">
    <property type="entry name" value="Nucleotide-diphospho-sugar transferases"/>
    <property type="match status" value="1"/>
</dbReference>
<feature type="transmembrane region" description="Helical" evidence="4">
    <location>
        <begin position="412"/>
        <end position="433"/>
    </location>
</feature>
<dbReference type="PANTHER" id="PTHR43630:SF1">
    <property type="entry name" value="POLY-BETA-1,6-N-ACETYL-D-GLUCOSAMINE SYNTHASE"/>
    <property type="match status" value="1"/>
</dbReference>
<dbReference type="PANTHER" id="PTHR43630">
    <property type="entry name" value="POLY-BETA-1,6-N-ACETYL-D-GLUCOSAMINE SYNTHASE"/>
    <property type="match status" value="1"/>
</dbReference>
<feature type="transmembrane region" description="Helical" evidence="4">
    <location>
        <begin position="467"/>
        <end position="488"/>
    </location>
</feature>
<keyword evidence="4" id="KW-1133">Transmembrane helix</keyword>
<keyword evidence="2" id="KW-0328">Glycosyltransferase</keyword>
<feature type="transmembrane region" description="Helical" evidence="4">
    <location>
        <begin position="494"/>
        <end position="516"/>
    </location>
</feature>
<reference evidence="6 7" key="1">
    <citation type="submission" date="2020-03" db="EMBL/GenBank/DDBJ databases">
        <title>Propioniciclava sp. nov., isolated from Hydrophilus acuminatus.</title>
        <authorList>
            <person name="Hyun D.-W."/>
            <person name="Bae J.-W."/>
        </authorList>
    </citation>
    <scope>NUCLEOTIDE SEQUENCE [LARGE SCALE GENOMIC DNA]</scope>
    <source>
        <strain evidence="6 7">HDW11</strain>
    </source>
</reference>
<keyword evidence="3 6" id="KW-0808">Transferase</keyword>